<comment type="caution">
    <text evidence="2">The sequence shown here is derived from an EMBL/GenBank/DDBJ whole genome shotgun (WGS) entry which is preliminary data.</text>
</comment>
<dbReference type="Pfam" id="PF00004">
    <property type="entry name" value="AAA"/>
    <property type="match status" value="1"/>
</dbReference>
<accession>A0A8S3ZXQ9</accession>
<protein>
    <recommendedName>
        <fullName evidence="1">AAA+ ATPase domain-containing protein</fullName>
    </recommendedName>
</protein>
<dbReference type="SMART" id="SM00382">
    <property type="entry name" value="AAA"/>
    <property type="match status" value="1"/>
</dbReference>
<dbReference type="GO" id="GO:0017116">
    <property type="term" value="F:single-stranded DNA helicase activity"/>
    <property type="evidence" value="ECO:0007669"/>
    <property type="project" value="TreeGrafter"/>
</dbReference>
<dbReference type="PANTHER" id="PTHR13779:SF7">
    <property type="entry name" value="ATPASE WRNIP1"/>
    <property type="match status" value="1"/>
</dbReference>
<dbReference type="Gene3D" id="3.40.50.300">
    <property type="entry name" value="P-loop containing nucleotide triphosphate hydrolases"/>
    <property type="match status" value="1"/>
</dbReference>
<dbReference type="InterPro" id="IPR051314">
    <property type="entry name" value="AAA_ATPase_RarA/MGS1/WRNIP1"/>
</dbReference>
<dbReference type="GO" id="GO:0016887">
    <property type="term" value="F:ATP hydrolysis activity"/>
    <property type="evidence" value="ECO:0007669"/>
    <property type="project" value="InterPro"/>
</dbReference>
<dbReference type="GO" id="GO:0000731">
    <property type="term" value="P:DNA synthesis involved in DNA repair"/>
    <property type="evidence" value="ECO:0007669"/>
    <property type="project" value="TreeGrafter"/>
</dbReference>
<feature type="domain" description="AAA+ ATPase" evidence="1">
    <location>
        <begin position="213"/>
        <end position="334"/>
    </location>
</feature>
<evidence type="ECO:0000259" key="1">
    <source>
        <dbReference type="SMART" id="SM00382"/>
    </source>
</evidence>
<dbReference type="CDD" id="cd00009">
    <property type="entry name" value="AAA"/>
    <property type="match status" value="1"/>
</dbReference>
<proteinExistence type="predicted"/>
<dbReference type="GO" id="GO:0008047">
    <property type="term" value="F:enzyme activator activity"/>
    <property type="evidence" value="ECO:0007669"/>
    <property type="project" value="TreeGrafter"/>
</dbReference>
<sequence length="368" mass="40160">MTDLISSVECPVCGGLFDSRIISAHANSCLNNSVIMDDKMTRKRKSTDWNFLTGSSNAAGPTPANSAKMLKSIQSKGKAKGGTSKTKIADVDKTVSVRNGEDSSSDLEFVDEHDTGTPGMFGHHATVKTVKELNQNSVVTAKINEKLQETSIKQTNTNLFKHMMGSKRSVAASNCNAPLAERARPQSLDNFVGQDLAVGKKCILYNLITHSSNIPSMVLWGPPGCGKTTLAKIIAQKCKEQGTIKFITMSATSASVNDVKDIAKVARNDVKMFHRKTILFLDEIHRFNKTQQDVLLPHVEDGTITLIGATTENPSFYVNSALLSRCRVITLNKLQIDDIKAIIKHALPLLDVQLDDEAADTRQEDMEV</sequence>
<dbReference type="GO" id="GO:0005634">
    <property type="term" value="C:nucleus"/>
    <property type="evidence" value="ECO:0007669"/>
    <property type="project" value="TreeGrafter"/>
</dbReference>
<dbReference type="InterPro" id="IPR003593">
    <property type="entry name" value="AAA+_ATPase"/>
</dbReference>
<dbReference type="PANTHER" id="PTHR13779">
    <property type="entry name" value="WERNER HELICASE-INTERACTING PROTEIN 1 FAMILY MEMBER"/>
    <property type="match status" value="1"/>
</dbReference>
<dbReference type="SUPFAM" id="SSF52540">
    <property type="entry name" value="P-loop containing nucleoside triphosphate hydrolases"/>
    <property type="match status" value="1"/>
</dbReference>
<reference evidence="2" key="1">
    <citation type="submission" date="2021-04" db="EMBL/GenBank/DDBJ databases">
        <authorList>
            <consortium name="Molecular Ecology Group"/>
        </authorList>
    </citation>
    <scope>NUCLEOTIDE SEQUENCE</scope>
</reference>
<evidence type="ECO:0000313" key="2">
    <source>
        <dbReference type="EMBL" id="CAG5132415.1"/>
    </source>
</evidence>
<dbReference type="AlphaFoldDB" id="A0A8S3ZXQ9"/>
<dbReference type="FunFam" id="3.40.50.300:FF:000137">
    <property type="entry name" value="Replication-associated recombination protein A"/>
    <property type="match status" value="1"/>
</dbReference>
<dbReference type="GO" id="GO:0005524">
    <property type="term" value="F:ATP binding"/>
    <property type="evidence" value="ECO:0007669"/>
    <property type="project" value="InterPro"/>
</dbReference>
<dbReference type="InterPro" id="IPR003959">
    <property type="entry name" value="ATPase_AAA_core"/>
</dbReference>
<dbReference type="InterPro" id="IPR027417">
    <property type="entry name" value="P-loop_NTPase"/>
</dbReference>
<evidence type="ECO:0000313" key="3">
    <source>
        <dbReference type="Proteomes" id="UP000678393"/>
    </source>
</evidence>
<gene>
    <name evidence="2" type="ORF">CUNI_LOCUS17973</name>
</gene>
<dbReference type="Proteomes" id="UP000678393">
    <property type="component" value="Unassembled WGS sequence"/>
</dbReference>
<feature type="non-terminal residue" evidence="2">
    <location>
        <position position="368"/>
    </location>
</feature>
<dbReference type="GO" id="GO:0006261">
    <property type="term" value="P:DNA-templated DNA replication"/>
    <property type="evidence" value="ECO:0007669"/>
    <property type="project" value="TreeGrafter"/>
</dbReference>
<keyword evidence="3" id="KW-1185">Reference proteome</keyword>
<name>A0A8S3ZXQ9_9EUPU</name>
<dbReference type="EMBL" id="CAJHNH020005346">
    <property type="protein sequence ID" value="CAG5132415.1"/>
    <property type="molecule type" value="Genomic_DNA"/>
</dbReference>
<dbReference type="OrthoDB" id="10265467at2759"/>
<organism evidence="2 3">
    <name type="scientific">Candidula unifasciata</name>
    <dbReference type="NCBI Taxonomy" id="100452"/>
    <lineage>
        <taxon>Eukaryota</taxon>
        <taxon>Metazoa</taxon>
        <taxon>Spiralia</taxon>
        <taxon>Lophotrochozoa</taxon>
        <taxon>Mollusca</taxon>
        <taxon>Gastropoda</taxon>
        <taxon>Heterobranchia</taxon>
        <taxon>Euthyneura</taxon>
        <taxon>Panpulmonata</taxon>
        <taxon>Eupulmonata</taxon>
        <taxon>Stylommatophora</taxon>
        <taxon>Helicina</taxon>
        <taxon>Helicoidea</taxon>
        <taxon>Geomitridae</taxon>
        <taxon>Candidula</taxon>
    </lineage>
</organism>